<keyword evidence="2" id="KW-1185">Reference proteome</keyword>
<gene>
    <name evidence="1" type="ORF">HMPREF1071_00639</name>
</gene>
<evidence type="ECO:0000313" key="1">
    <source>
        <dbReference type="EMBL" id="EIY69619.1"/>
    </source>
</evidence>
<evidence type="ECO:0000313" key="2">
    <source>
        <dbReference type="Proteomes" id="UP000005150"/>
    </source>
</evidence>
<dbReference type="Proteomes" id="UP000005150">
    <property type="component" value="Unassembled WGS sequence"/>
</dbReference>
<name>I9I986_9BACE</name>
<dbReference type="EMBL" id="AGXV01000010">
    <property type="protein sequence ID" value="EIY69619.1"/>
    <property type="molecule type" value="Genomic_DNA"/>
</dbReference>
<dbReference type="HOGENOM" id="CLU_3132493_0_0_10"/>
<organism evidence="1 2">
    <name type="scientific">Bacteroides salyersiae CL02T12C01</name>
    <dbReference type="NCBI Taxonomy" id="997887"/>
    <lineage>
        <taxon>Bacteria</taxon>
        <taxon>Pseudomonadati</taxon>
        <taxon>Bacteroidota</taxon>
        <taxon>Bacteroidia</taxon>
        <taxon>Bacteroidales</taxon>
        <taxon>Bacteroidaceae</taxon>
        <taxon>Bacteroides</taxon>
    </lineage>
</organism>
<protein>
    <submittedName>
        <fullName evidence="1">Uncharacterized protein</fullName>
    </submittedName>
</protein>
<reference evidence="1 2" key="1">
    <citation type="submission" date="2012-02" db="EMBL/GenBank/DDBJ databases">
        <title>The Genome Sequence of Bacteroides salyersiae CL02T12C01.</title>
        <authorList>
            <consortium name="The Broad Institute Genome Sequencing Platform"/>
            <person name="Earl A."/>
            <person name="Ward D."/>
            <person name="Feldgarden M."/>
            <person name="Gevers D."/>
            <person name="Zitomersky N.L."/>
            <person name="Coyne M.J."/>
            <person name="Comstock L.E."/>
            <person name="Young S.K."/>
            <person name="Zeng Q."/>
            <person name="Gargeya S."/>
            <person name="Fitzgerald M."/>
            <person name="Haas B."/>
            <person name="Abouelleil A."/>
            <person name="Alvarado L."/>
            <person name="Arachchi H.M."/>
            <person name="Berlin A."/>
            <person name="Chapman S.B."/>
            <person name="Gearin G."/>
            <person name="Goldberg J."/>
            <person name="Griggs A."/>
            <person name="Gujja S."/>
            <person name="Hansen M."/>
            <person name="Heiman D."/>
            <person name="Howarth C."/>
            <person name="Larimer J."/>
            <person name="Lui A."/>
            <person name="MacDonald P.J.P."/>
            <person name="McCowen C."/>
            <person name="Montmayeur A."/>
            <person name="Murphy C."/>
            <person name="Neiman D."/>
            <person name="Pearson M."/>
            <person name="Priest M."/>
            <person name="Roberts A."/>
            <person name="Saif S."/>
            <person name="Shea T."/>
            <person name="Sisk P."/>
            <person name="Stolte C."/>
            <person name="Sykes S."/>
            <person name="Wortman J."/>
            <person name="Nusbaum C."/>
            <person name="Birren B."/>
        </authorList>
    </citation>
    <scope>NUCLEOTIDE SEQUENCE [LARGE SCALE GENOMIC DNA]</scope>
    <source>
        <strain evidence="1 2">CL02T12C01</strain>
    </source>
</reference>
<comment type="caution">
    <text evidence="1">The sequence shown here is derived from an EMBL/GenBank/DDBJ whole genome shotgun (WGS) entry which is preliminary data.</text>
</comment>
<dbReference type="AlphaFoldDB" id="I9I986"/>
<proteinExistence type="predicted"/>
<sequence>MWHYAKWYQCTISRIEKINKLNNKQISAQPIGTLAYQHIIKLWNLHLKQ</sequence>
<accession>I9I986</accession>